<reference evidence="3" key="1">
    <citation type="submission" date="2024-06" db="EMBL/GenBank/DDBJ databases">
        <title>Multi-omics analyses provide insights into the biosynthesis of the anticancer antibiotic pleurotin in Hohenbuehelia grisea.</title>
        <authorList>
            <person name="Weaver J.A."/>
            <person name="Alberti F."/>
        </authorList>
    </citation>
    <scope>NUCLEOTIDE SEQUENCE [LARGE SCALE GENOMIC DNA]</scope>
    <source>
        <strain evidence="3">T-177</strain>
    </source>
</reference>
<evidence type="ECO:0000256" key="1">
    <source>
        <dbReference type="SAM" id="MobiDB-lite"/>
    </source>
</evidence>
<dbReference type="Proteomes" id="UP001556367">
    <property type="component" value="Unassembled WGS sequence"/>
</dbReference>
<comment type="caution">
    <text evidence="2">The sequence shown here is derived from an EMBL/GenBank/DDBJ whole genome shotgun (WGS) entry which is preliminary data.</text>
</comment>
<feature type="compositionally biased region" description="Pro residues" evidence="1">
    <location>
        <begin position="100"/>
        <end position="110"/>
    </location>
</feature>
<gene>
    <name evidence="2" type="ORF">HGRIS_009480</name>
</gene>
<feature type="region of interest" description="Disordered" evidence="1">
    <location>
        <begin position="1"/>
        <end position="205"/>
    </location>
</feature>
<proteinExistence type="predicted"/>
<feature type="compositionally biased region" description="Polar residues" evidence="1">
    <location>
        <begin position="45"/>
        <end position="55"/>
    </location>
</feature>
<sequence>MSSIFARPDSPPPRAPSPDFVPTALPSPPMPNRRSRSGSRTPRSQHSSLAVSSLPNIDRSLFAARSCGNLRELSRAGSWDTRERTLRKPSSLRMLEVSPPSTPRSLPLPSPTRSTHSSTRSRRTLSNAIPYRSPPASPTIASPPPPVPPVPALLLTPSDKKPMLRPQSTRLSPIHLAELESLPTDSQAPPSFSRKRRTSVAPRDNKSLGMTCLKFFSMRNSHQRAPHAVSV</sequence>
<keyword evidence="3" id="KW-1185">Reference proteome</keyword>
<organism evidence="2 3">
    <name type="scientific">Hohenbuehelia grisea</name>
    <dbReference type="NCBI Taxonomy" id="104357"/>
    <lineage>
        <taxon>Eukaryota</taxon>
        <taxon>Fungi</taxon>
        <taxon>Dikarya</taxon>
        <taxon>Basidiomycota</taxon>
        <taxon>Agaricomycotina</taxon>
        <taxon>Agaricomycetes</taxon>
        <taxon>Agaricomycetidae</taxon>
        <taxon>Agaricales</taxon>
        <taxon>Pleurotineae</taxon>
        <taxon>Pleurotaceae</taxon>
        <taxon>Hohenbuehelia</taxon>
    </lineage>
</organism>
<protein>
    <submittedName>
        <fullName evidence="2">Uncharacterized protein</fullName>
    </submittedName>
</protein>
<dbReference type="EMBL" id="JASNQZ010000012">
    <property type="protein sequence ID" value="KAL0949419.1"/>
    <property type="molecule type" value="Genomic_DNA"/>
</dbReference>
<name>A0ABR3J1G4_9AGAR</name>
<evidence type="ECO:0000313" key="2">
    <source>
        <dbReference type="EMBL" id="KAL0949419.1"/>
    </source>
</evidence>
<evidence type="ECO:0000313" key="3">
    <source>
        <dbReference type="Proteomes" id="UP001556367"/>
    </source>
</evidence>
<feature type="compositionally biased region" description="Pro residues" evidence="1">
    <location>
        <begin position="132"/>
        <end position="151"/>
    </location>
</feature>
<accession>A0ABR3J1G4</accession>